<feature type="binding site" evidence="9">
    <location>
        <begin position="87"/>
        <end position="90"/>
    </location>
    <ligand>
        <name>ATP</name>
        <dbReference type="ChEBI" id="CHEBI:30616"/>
    </ligand>
</feature>
<dbReference type="InterPro" id="IPR001267">
    <property type="entry name" value="Thymidine_kinase"/>
</dbReference>
<protein>
    <recommendedName>
        <fullName evidence="2 9">Thymidine kinase</fullName>
        <ecNumber evidence="2 9">2.7.1.21</ecNumber>
    </recommendedName>
</protein>
<evidence type="ECO:0000256" key="12">
    <source>
        <dbReference type="RuleBase" id="RU000544"/>
    </source>
</evidence>
<dbReference type="PROSITE" id="PS00603">
    <property type="entry name" value="TK_CELLULAR_TYPE"/>
    <property type="match status" value="1"/>
</dbReference>
<dbReference type="GO" id="GO:0046104">
    <property type="term" value="P:thymidine metabolic process"/>
    <property type="evidence" value="ECO:0007669"/>
    <property type="project" value="TreeGrafter"/>
</dbReference>
<feature type="binding site" evidence="9">
    <location>
        <position position="145"/>
    </location>
    <ligand>
        <name>Zn(2+)</name>
        <dbReference type="ChEBI" id="CHEBI:29105"/>
    </ligand>
</feature>
<evidence type="ECO:0000256" key="5">
    <source>
        <dbReference type="ARBA" id="ARBA00022679"/>
    </source>
</evidence>
<organism evidence="14 15">
    <name type="scientific">Rhodopirellula islandica</name>
    <dbReference type="NCBI Taxonomy" id="595434"/>
    <lineage>
        <taxon>Bacteria</taxon>
        <taxon>Pseudomonadati</taxon>
        <taxon>Planctomycetota</taxon>
        <taxon>Planctomycetia</taxon>
        <taxon>Pirellulales</taxon>
        <taxon>Pirellulaceae</taxon>
        <taxon>Rhodopirellula</taxon>
    </lineage>
</organism>
<evidence type="ECO:0000256" key="11">
    <source>
        <dbReference type="PIRSR" id="PIRSR035805-2"/>
    </source>
</evidence>
<dbReference type="Gene3D" id="3.40.50.300">
    <property type="entry name" value="P-loop containing nucleotide triphosphate hydrolases"/>
    <property type="match status" value="1"/>
</dbReference>
<dbReference type="PATRIC" id="fig|595434.4.peg.5942"/>
<evidence type="ECO:0000256" key="2">
    <source>
        <dbReference type="ARBA" id="ARBA00012118"/>
    </source>
</evidence>
<dbReference type="RefSeq" id="WP_047817107.1">
    <property type="nucleotide sequence ID" value="NZ_LECT01000050.1"/>
</dbReference>
<keyword evidence="6 9" id="KW-0547">Nucleotide-binding</keyword>
<evidence type="ECO:0000256" key="1">
    <source>
        <dbReference type="ARBA" id="ARBA00007587"/>
    </source>
</evidence>
<dbReference type="InterPro" id="IPR027417">
    <property type="entry name" value="P-loop_NTPase"/>
</dbReference>
<evidence type="ECO:0000256" key="13">
    <source>
        <dbReference type="RuleBase" id="RU004165"/>
    </source>
</evidence>
<dbReference type="Pfam" id="PF00265">
    <property type="entry name" value="TK"/>
    <property type="match status" value="1"/>
</dbReference>
<dbReference type="GO" id="GO:0008270">
    <property type="term" value="F:zinc ion binding"/>
    <property type="evidence" value="ECO:0007669"/>
    <property type="project" value="UniProtKB-UniRule"/>
</dbReference>
<evidence type="ECO:0000256" key="3">
    <source>
        <dbReference type="ARBA" id="ARBA00022490"/>
    </source>
</evidence>
<feature type="binding site" evidence="11">
    <location>
        <position position="178"/>
    </location>
    <ligand>
        <name>substrate</name>
    </ligand>
</feature>
<evidence type="ECO:0000256" key="7">
    <source>
        <dbReference type="ARBA" id="ARBA00022777"/>
    </source>
</evidence>
<proteinExistence type="inferred from homology"/>
<feature type="binding site" evidence="11">
    <location>
        <begin position="170"/>
        <end position="173"/>
    </location>
    <ligand>
        <name>substrate</name>
    </ligand>
</feature>
<dbReference type="Gene3D" id="3.30.60.20">
    <property type="match status" value="1"/>
</dbReference>
<feature type="active site" description="Proton acceptor" evidence="9 10">
    <location>
        <position position="88"/>
    </location>
</feature>
<keyword evidence="3 9" id="KW-0963">Cytoplasm</keyword>
<comment type="catalytic activity">
    <reaction evidence="9 12">
        <text>thymidine + ATP = dTMP + ADP + H(+)</text>
        <dbReference type="Rhea" id="RHEA:19129"/>
        <dbReference type="ChEBI" id="CHEBI:15378"/>
        <dbReference type="ChEBI" id="CHEBI:17748"/>
        <dbReference type="ChEBI" id="CHEBI:30616"/>
        <dbReference type="ChEBI" id="CHEBI:63528"/>
        <dbReference type="ChEBI" id="CHEBI:456216"/>
        <dbReference type="EC" id="2.7.1.21"/>
    </reaction>
</comment>
<gene>
    <name evidence="9" type="primary">tdk</name>
    <name evidence="14" type="ORF">RISK_006252</name>
</gene>
<feature type="binding site" evidence="9">
    <location>
        <position position="185"/>
    </location>
    <ligand>
        <name>Zn(2+)</name>
        <dbReference type="ChEBI" id="CHEBI:29105"/>
    </ligand>
</feature>
<dbReference type="AlphaFoldDB" id="A0A0J1B562"/>
<dbReference type="OrthoDB" id="9781579at2"/>
<dbReference type="GO" id="GO:0071897">
    <property type="term" value="P:DNA biosynthetic process"/>
    <property type="evidence" value="ECO:0007669"/>
    <property type="project" value="UniProtKB-KW"/>
</dbReference>
<feature type="binding site" evidence="9">
    <location>
        <begin position="9"/>
        <end position="16"/>
    </location>
    <ligand>
        <name>ATP</name>
        <dbReference type="ChEBI" id="CHEBI:30616"/>
    </ligand>
</feature>
<evidence type="ECO:0000313" key="14">
    <source>
        <dbReference type="EMBL" id="KLU01753.1"/>
    </source>
</evidence>
<keyword evidence="8 9" id="KW-0067">ATP-binding</keyword>
<keyword evidence="15" id="KW-1185">Reference proteome</keyword>
<feature type="binding site" evidence="9">
    <location>
        <position position="182"/>
    </location>
    <ligand>
        <name>Zn(2+)</name>
        <dbReference type="ChEBI" id="CHEBI:29105"/>
    </ligand>
</feature>
<reference evidence="14" key="1">
    <citation type="submission" date="2015-05" db="EMBL/GenBank/DDBJ databases">
        <title>Permanent draft genome of Rhodopirellula islandicus K833.</title>
        <authorList>
            <person name="Kizina J."/>
            <person name="Richter M."/>
            <person name="Glockner F.O."/>
            <person name="Harder J."/>
        </authorList>
    </citation>
    <scope>NUCLEOTIDE SEQUENCE [LARGE SCALE GENOMIC DNA]</scope>
    <source>
        <strain evidence="14">K833</strain>
    </source>
</reference>
<keyword evidence="7 9" id="KW-0418">Kinase</keyword>
<dbReference type="GO" id="GO:0005829">
    <property type="term" value="C:cytosol"/>
    <property type="evidence" value="ECO:0007669"/>
    <property type="project" value="TreeGrafter"/>
</dbReference>
<evidence type="ECO:0000313" key="15">
    <source>
        <dbReference type="Proteomes" id="UP000036367"/>
    </source>
</evidence>
<dbReference type="PANTHER" id="PTHR11441:SF0">
    <property type="entry name" value="THYMIDINE KINASE, CYTOSOLIC"/>
    <property type="match status" value="1"/>
</dbReference>
<dbReference type="PIRSF" id="PIRSF035805">
    <property type="entry name" value="TK_cell"/>
    <property type="match status" value="1"/>
</dbReference>
<dbReference type="STRING" id="595434.RISK_006252"/>
<dbReference type="HAMAP" id="MF_00124">
    <property type="entry name" value="Thymidine_kinase"/>
    <property type="match status" value="1"/>
</dbReference>
<evidence type="ECO:0000256" key="9">
    <source>
        <dbReference type="HAMAP-Rule" id="MF_00124"/>
    </source>
</evidence>
<accession>A0A0J1B562</accession>
<comment type="similarity">
    <text evidence="1 9 13">Belongs to the thymidine kinase family.</text>
</comment>
<dbReference type="GO" id="GO:0005524">
    <property type="term" value="F:ATP binding"/>
    <property type="evidence" value="ECO:0007669"/>
    <property type="project" value="UniProtKB-UniRule"/>
</dbReference>
<keyword evidence="5 9" id="KW-0808">Transferase</keyword>
<dbReference type="NCBIfam" id="NF003300">
    <property type="entry name" value="PRK04296.1-5"/>
    <property type="match status" value="1"/>
</dbReference>
<keyword evidence="4 9" id="KW-0237">DNA synthesis</keyword>
<dbReference type="Proteomes" id="UP000036367">
    <property type="component" value="Unassembled WGS sequence"/>
</dbReference>
<comment type="subcellular location">
    <subcellularLocation>
        <location evidence="9">Cytoplasm</location>
    </subcellularLocation>
</comment>
<name>A0A0J1B562_RHOIS</name>
<evidence type="ECO:0000256" key="8">
    <source>
        <dbReference type="ARBA" id="ARBA00022840"/>
    </source>
</evidence>
<dbReference type="FunFam" id="3.40.50.300:FF:000323">
    <property type="entry name" value="Thymidine kinase"/>
    <property type="match status" value="1"/>
</dbReference>
<dbReference type="PANTHER" id="PTHR11441">
    <property type="entry name" value="THYMIDINE KINASE"/>
    <property type="match status" value="1"/>
</dbReference>
<dbReference type="EC" id="2.7.1.21" evidence="2 9"/>
<dbReference type="InterPro" id="IPR020633">
    <property type="entry name" value="Thymidine_kinase_CS"/>
</dbReference>
<sequence>MAKLYFYYSTMNAGKSTVLLQSSYNYRERGMNTLILSPEIDTRFGSGKVASRIGIESESVSFTTSDNLLEIARAETRSQPLHCVLVDEAQFLTRTQVRQLSDVCDDLDIPVLAYGLRTDFQGNLFEGSEHLLAWADTLTELKTICHCGRKATMVLRVSESGQVIRDGEQVQIGGNERYQTVCRRHFKEAIFQRSEDELPLLDSNEPRQSER</sequence>
<keyword evidence="9" id="KW-0862">Zinc</keyword>
<evidence type="ECO:0000256" key="6">
    <source>
        <dbReference type="ARBA" id="ARBA00022741"/>
    </source>
</evidence>
<feature type="binding site" evidence="9">
    <location>
        <position position="147"/>
    </location>
    <ligand>
        <name>Zn(2+)</name>
        <dbReference type="ChEBI" id="CHEBI:29105"/>
    </ligand>
</feature>
<keyword evidence="9" id="KW-0479">Metal-binding</keyword>
<dbReference type="EMBL" id="LECT01000050">
    <property type="protein sequence ID" value="KLU01753.1"/>
    <property type="molecule type" value="Genomic_DNA"/>
</dbReference>
<dbReference type="SUPFAM" id="SSF52540">
    <property type="entry name" value="P-loop containing nucleoside triphosphate hydrolases"/>
    <property type="match status" value="1"/>
</dbReference>
<comment type="subunit">
    <text evidence="9">Homotetramer.</text>
</comment>
<comment type="caution">
    <text evidence="14">The sequence shown here is derived from an EMBL/GenBank/DDBJ whole genome shotgun (WGS) entry which is preliminary data.</text>
</comment>
<evidence type="ECO:0000256" key="10">
    <source>
        <dbReference type="PIRSR" id="PIRSR035805-1"/>
    </source>
</evidence>
<evidence type="ECO:0000256" key="4">
    <source>
        <dbReference type="ARBA" id="ARBA00022634"/>
    </source>
</evidence>
<dbReference type="GO" id="GO:0004797">
    <property type="term" value="F:thymidine kinase activity"/>
    <property type="evidence" value="ECO:0007669"/>
    <property type="project" value="UniProtKB-UniRule"/>
</dbReference>
<dbReference type="SUPFAM" id="SSF57716">
    <property type="entry name" value="Glucocorticoid receptor-like (DNA-binding domain)"/>
    <property type="match status" value="1"/>
</dbReference>